<evidence type="ECO:0000256" key="4">
    <source>
        <dbReference type="ARBA" id="ARBA00022679"/>
    </source>
</evidence>
<keyword evidence="9" id="KW-0255">Endonuclease</keyword>
<dbReference type="EMBL" id="PYLW01000023">
    <property type="protein sequence ID" value="PSV92421.1"/>
    <property type="molecule type" value="Genomic_DNA"/>
</dbReference>
<keyword evidence="6" id="KW-0680">Restriction system</keyword>
<sequence>MIMKIINSDELIKVFNYNAFEIFDGAIDHRDFLKYILPLFCLKHYSCINKDDDLFYNLYNYKDESNLSCRVDESLKILSEKNECLRGVFNHISYDNIKFGNGENKNSILSKLLSIIDDPFFFPHNGDDDKLIKICDSLLIDTDFYTPKCVSSLLSKLIVVDGVNSFYDPACGSGSILVECANQLHELDSENEGYELYGQEIMRDTWSIAKMNLFVHGEYNSYIEIGNTITEPKFLDSHTSLKKFDAIVSVPPFSISNWGHETALNDQFNRFDRGIPSRTKGDYAFILHMIKSLSNTGSMAIVVPHGVLFRMGSEGDIRKSLINDNILDAVIGLPEKMFNNTVIPVAILIFKKNKKNKNVIFIDSSNDFKLNKNKNEIDSKSLDKIIETYFDREVIDWYSHVSDVNEIINNDYNLNISRYVNKLIEEKKVNLHSLYEDRIILKNTLDNLEFKMSDMIKTFK</sequence>
<evidence type="ECO:0000256" key="6">
    <source>
        <dbReference type="ARBA" id="ARBA00022747"/>
    </source>
</evidence>
<dbReference type="GO" id="GO:0009007">
    <property type="term" value="F:site-specific DNA-methyltransferase (adenine-specific) activity"/>
    <property type="evidence" value="ECO:0007669"/>
    <property type="project" value="UniProtKB-EC"/>
</dbReference>
<name>A0A2T3MF48_9GAMM</name>
<evidence type="ECO:0000256" key="7">
    <source>
        <dbReference type="ARBA" id="ARBA00047942"/>
    </source>
</evidence>
<dbReference type="InterPro" id="IPR051537">
    <property type="entry name" value="DNA_Adenine_Mtase"/>
</dbReference>
<evidence type="ECO:0000256" key="3">
    <source>
        <dbReference type="ARBA" id="ARBA00022603"/>
    </source>
</evidence>
<protein>
    <recommendedName>
        <fullName evidence="2">site-specific DNA-methyltransferase (adenine-specific)</fullName>
        <ecNumber evidence="2">2.1.1.72</ecNumber>
    </recommendedName>
</protein>
<dbReference type="PRINTS" id="PR00507">
    <property type="entry name" value="N12N6MTFRASE"/>
</dbReference>
<keyword evidence="5" id="KW-0949">S-adenosyl-L-methionine</keyword>
<gene>
    <name evidence="9" type="ORF">C9I88_16360</name>
</gene>
<dbReference type="PANTHER" id="PTHR42933:SF3">
    <property type="entry name" value="TYPE I RESTRICTION ENZYME MJAVIII METHYLASE SUBUNIT"/>
    <property type="match status" value="1"/>
</dbReference>
<evidence type="ECO:0000259" key="8">
    <source>
        <dbReference type="Pfam" id="PF02384"/>
    </source>
</evidence>
<comment type="similarity">
    <text evidence="1">Belongs to the N(4)/N(6)-methyltransferase family.</text>
</comment>
<evidence type="ECO:0000313" key="10">
    <source>
        <dbReference type="Proteomes" id="UP000241954"/>
    </source>
</evidence>
<keyword evidence="3" id="KW-0489">Methyltransferase</keyword>
<keyword evidence="9" id="KW-0540">Nuclease</keyword>
<dbReference type="EC" id="2.1.1.72" evidence="2"/>
<evidence type="ECO:0000256" key="1">
    <source>
        <dbReference type="ARBA" id="ARBA00006594"/>
    </source>
</evidence>
<evidence type="ECO:0000256" key="5">
    <source>
        <dbReference type="ARBA" id="ARBA00022691"/>
    </source>
</evidence>
<dbReference type="GO" id="GO:0003677">
    <property type="term" value="F:DNA binding"/>
    <property type="evidence" value="ECO:0007669"/>
    <property type="project" value="InterPro"/>
</dbReference>
<reference evidence="9 10" key="1">
    <citation type="submission" date="2018-01" db="EMBL/GenBank/DDBJ databases">
        <title>Whole genome sequencing of Histamine producing bacteria.</title>
        <authorList>
            <person name="Butler K."/>
        </authorList>
    </citation>
    <scope>NUCLEOTIDE SEQUENCE [LARGE SCALE GENOMIC DNA]</scope>
    <source>
        <strain evidence="9 10">NCIMB 13481</strain>
    </source>
</reference>
<dbReference type="GO" id="GO:0032259">
    <property type="term" value="P:methylation"/>
    <property type="evidence" value="ECO:0007669"/>
    <property type="project" value="UniProtKB-KW"/>
</dbReference>
<dbReference type="Gene3D" id="3.40.50.150">
    <property type="entry name" value="Vaccinia Virus protein VP39"/>
    <property type="match status" value="1"/>
</dbReference>
<feature type="domain" description="DNA methylase adenine-specific" evidence="8">
    <location>
        <begin position="143"/>
        <end position="425"/>
    </location>
</feature>
<keyword evidence="4" id="KW-0808">Transferase</keyword>
<proteinExistence type="inferred from homology"/>
<dbReference type="InterPro" id="IPR029063">
    <property type="entry name" value="SAM-dependent_MTases_sf"/>
</dbReference>
<dbReference type="PANTHER" id="PTHR42933">
    <property type="entry name" value="SLR6095 PROTEIN"/>
    <property type="match status" value="1"/>
</dbReference>
<keyword evidence="9" id="KW-0378">Hydrolase</keyword>
<dbReference type="GO" id="GO:0008170">
    <property type="term" value="F:N-methyltransferase activity"/>
    <property type="evidence" value="ECO:0007669"/>
    <property type="project" value="InterPro"/>
</dbReference>
<dbReference type="Proteomes" id="UP000241954">
    <property type="component" value="Unassembled WGS sequence"/>
</dbReference>
<organism evidence="9 10">
    <name type="scientific">Photobacterium iliopiscarium</name>
    <dbReference type="NCBI Taxonomy" id="56192"/>
    <lineage>
        <taxon>Bacteria</taxon>
        <taxon>Pseudomonadati</taxon>
        <taxon>Pseudomonadota</taxon>
        <taxon>Gammaproteobacteria</taxon>
        <taxon>Vibrionales</taxon>
        <taxon>Vibrionaceae</taxon>
        <taxon>Photobacterium</taxon>
    </lineage>
</organism>
<dbReference type="GO" id="GO:0004519">
    <property type="term" value="F:endonuclease activity"/>
    <property type="evidence" value="ECO:0007669"/>
    <property type="project" value="UniProtKB-KW"/>
</dbReference>
<dbReference type="SUPFAM" id="SSF53335">
    <property type="entry name" value="S-adenosyl-L-methionine-dependent methyltransferases"/>
    <property type="match status" value="1"/>
</dbReference>
<evidence type="ECO:0000313" key="9">
    <source>
        <dbReference type="EMBL" id="PSV92421.1"/>
    </source>
</evidence>
<comment type="catalytic activity">
    <reaction evidence="7">
        <text>a 2'-deoxyadenosine in DNA + S-adenosyl-L-methionine = an N(6)-methyl-2'-deoxyadenosine in DNA + S-adenosyl-L-homocysteine + H(+)</text>
        <dbReference type="Rhea" id="RHEA:15197"/>
        <dbReference type="Rhea" id="RHEA-COMP:12418"/>
        <dbReference type="Rhea" id="RHEA-COMP:12419"/>
        <dbReference type="ChEBI" id="CHEBI:15378"/>
        <dbReference type="ChEBI" id="CHEBI:57856"/>
        <dbReference type="ChEBI" id="CHEBI:59789"/>
        <dbReference type="ChEBI" id="CHEBI:90615"/>
        <dbReference type="ChEBI" id="CHEBI:90616"/>
        <dbReference type="EC" id="2.1.1.72"/>
    </reaction>
</comment>
<comment type="caution">
    <text evidence="9">The sequence shown here is derived from an EMBL/GenBank/DDBJ whole genome shotgun (WGS) entry which is preliminary data.</text>
</comment>
<dbReference type="GO" id="GO:0009307">
    <property type="term" value="P:DNA restriction-modification system"/>
    <property type="evidence" value="ECO:0007669"/>
    <property type="project" value="UniProtKB-KW"/>
</dbReference>
<dbReference type="InterPro" id="IPR003356">
    <property type="entry name" value="DNA_methylase_A-5"/>
</dbReference>
<dbReference type="AlphaFoldDB" id="A0A2T3MF48"/>
<accession>A0A2T3MF48</accession>
<dbReference type="Pfam" id="PF02384">
    <property type="entry name" value="N6_Mtase"/>
    <property type="match status" value="1"/>
</dbReference>
<evidence type="ECO:0000256" key="2">
    <source>
        <dbReference type="ARBA" id="ARBA00011900"/>
    </source>
</evidence>